<dbReference type="RefSeq" id="WP_367638688.1">
    <property type="nucleotide sequence ID" value="NZ_JBFNQN010000008.1"/>
</dbReference>
<dbReference type="SUPFAM" id="SSF53448">
    <property type="entry name" value="Nucleotide-diphospho-sugar transferases"/>
    <property type="match status" value="1"/>
</dbReference>
<protein>
    <submittedName>
        <fullName evidence="2">Glycosyltransferase family 2 protein</fullName>
        <ecNumber evidence="2">2.4.-.-</ecNumber>
    </submittedName>
</protein>
<comment type="caution">
    <text evidence="2">The sequence shown here is derived from an EMBL/GenBank/DDBJ whole genome shotgun (WGS) entry which is preliminary data.</text>
</comment>
<dbReference type="EMBL" id="JBFNQN010000008">
    <property type="protein sequence ID" value="MEW9265555.1"/>
    <property type="molecule type" value="Genomic_DNA"/>
</dbReference>
<dbReference type="Proteomes" id="UP001555826">
    <property type="component" value="Unassembled WGS sequence"/>
</dbReference>
<organism evidence="2 3">
    <name type="scientific">Kineococcus endophyticus</name>
    <dbReference type="NCBI Taxonomy" id="1181883"/>
    <lineage>
        <taxon>Bacteria</taxon>
        <taxon>Bacillati</taxon>
        <taxon>Actinomycetota</taxon>
        <taxon>Actinomycetes</taxon>
        <taxon>Kineosporiales</taxon>
        <taxon>Kineosporiaceae</taxon>
        <taxon>Kineococcus</taxon>
    </lineage>
</organism>
<feature type="domain" description="Glycosyltransferase 2-like" evidence="1">
    <location>
        <begin position="12"/>
        <end position="94"/>
    </location>
</feature>
<dbReference type="InterPro" id="IPR001173">
    <property type="entry name" value="Glyco_trans_2-like"/>
</dbReference>
<keyword evidence="3" id="KW-1185">Reference proteome</keyword>
<evidence type="ECO:0000259" key="1">
    <source>
        <dbReference type="Pfam" id="PF00535"/>
    </source>
</evidence>
<dbReference type="Pfam" id="PF00535">
    <property type="entry name" value="Glycos_transf_2"/>
    <property type="match status" value="1"/>
</dbReference>
<accession>A0ABV3P7M8</accession>
<dbReference type="CDD" id="cd02511">
    <property type="entry name" value="Beta4Glucosyltransferase"/>
    <property type="match status" value="1"/>
</dbReference>
<evidence type="ECO:0000313" key="3">
    <source>
        <dbReference type="Proteomes" id="UP001555826"/>
    </source>
</evidence>
<dbReference type="Gene3D" id="3.90.550.10">
    <property type="entry name" value="Spore Coat Polysaccharide Biosynthesis Protein SpsA, Chain A"/>
    <property type="match status" value="1"/>
</dbReference>
<reference evidence="2 3" key="1">
    <citation type="submission" date="2024-07" db="EMBL/GenBank/DDBJ databases">
        <authorList>
            <person name="Thanompreechachai J."/>
            <person name="Duangmal K."/>
        </authorList>
    </citation>
    <scope>NUCLEOTIDE SEQUENCE [LARGE SCALE GENOMIC DNA]</scope>
    <source>
        <strain evidence="2 3">KCTC 19886</strain>
    </source>
</reference>
<evidence type="ECO:0000313" key="2">
    <source>
        <dbReference type="EMBL" id="MEW9265555.1"/>
    </source>
</evidence>
<keyword evidence="2" id="KW-0808">Transferase</keyword>
<proteinExistence type="predicted"/>
<dbReference type="GO" id="GO:0016757">
    <property type="term" value="F:glycosyltransferase activity"/>
    <property type="evidence" value="ECO:0007669"/>
    <property type="project" value="UniProtKB-KW"/>
</dbReference>
<gene>
    <name evidence="2" type="ORF">AB1207_12420</name>
</gene>
<dbReference type="InterPro" id="IPR029044">
    <property type="entry name" value="Nucleotide-diphossugar_trans"/>
</dbReference>
<name>A0ABV3P7M8_9ACTN</name>
<keyword evidence="2" id="KW-0328">Glycosyltransferase</keyword>
<dbReference type="PANTHER" id="PTHR43630">
    <property type="entry name" value="POLY-BETA-1,6-N-ACETYL-D-GLUCOSAMINE SYNTHASE"/>
    <property type="match status" value="1"/>
</dbReference>
<dbReference type="PANTHER" id="PTHR43630:SF2">
    <property type="entry name" value="GLYCOSYLTRANSFERASE"/>
    <property type="match status" value="1"/>
</dbReference>
<sequence length="511" mass="56447">MSDEPVFISACYIVKDEEEFLAASLTAVIAFADEVVVYDTGSSDRTVEIAREYGAIVIEGYWDDDFGAARNRALEHCRGEWVLSVDADEVVQGDPRAWRRSLHLASAQSFAVEVVSSAFTDGGAEHRAMVARVLRRSHCRWEGALHEAIVGRWQEAPHVLNEAIHLRHYGYTAMHLNERNKGERNLRLAESALEKARARGARNIDELIVNVGRSAALAGNHAKALSTFAELDLDTIPASYGIMSGQTVVLSALNQLQLDVARDWIDRMAAWGESPHACNALRAHVSMAAGDWAEAERLIRSLEDDRMFSQAQFRARAHTDELITSIARQGRGREAAEMLLEHVATGISNISPVSALLLSSEAHNGVRRLAEALPANLLKPYLAQLQTCRADATDVFFEHLWSTERSRTAVLVAVSKQWPTLSFEKALEWSLRCREAGVVELCPLRRIALARGERDTITRILCASVLVEVGEEDVRPALDSMLAVVPQHERIPLTAQLSRYAPNVASVLAPV</sequence>
<dbReference type="EC" id="2.4.-.-" evidence="2"/>